<keyword evidence="1" id="KW-1133">Transmembrane helix</keyword>
<feature type="transmembrane region" description="Helical" evidence="1">
    <location>
        <begin position="6"/>
        <end position="23"/>
    </location>
</feature>
<dbReference type="Proteomes" id="UP000005387">
    <property type="component" value="Unassembled WGS sequence"/>
</dbReference>
<sequence length="88" mass="9519">MTKRGFLIYLSSVVSGISLFYLYRMMSFGKHAKGAAEGNVASAVAVVIIGVYIYLFAISRKSHAVDAWSSIFICLISLVATPVILNSI</sequence>
<evidence type="ECO:0000313" key="3">
    <source>
        <dbReference type="Proteomes" id="UP000005387"/>
    </source>
</evidence>
<dbReference type="EMBL" id="AEDD01000007">
    <property type="protein sequence ID" value="EFM10315.1"/>
    <property type="molecule type" value="Genomic_DNA"/>
</dbReference>
<reference evidence="2 3" key="1">
    <citation type="submission" date="2010-07" db="EMBL/GenBank/DDBJ databases">
        <title>The draft genome of Paenibacillus curdlanolyticus YK9.</title>
        <authorList>
            <consortium name="US DOE Joint Genome Institute (JGI-PGF)"/>
            <person name="Lucas S."/>
            <person name="Copeland A."/>
            <person name="Lapidus A."/>
            <person name="Cheng J.-F."/>
            <person name="Bruce D."/>
            <person name="Goodwin L."/>
            <person name="Pitluck S."/>
            <person name="Land M.L."/>
            <person name="Hauser L."/>
            <person name="Chang Y.-J."/>
            <person name="Jeffries C."/>
            <person name="Anderson I.J."/>
            <person name="Johnson E."/>
            <person name="Loganathan U."/>
            <person name="Mulhopadhyay B."/>
            <person name="Kyrpides N."/>
            <person name="Woyke T.J."/>
        </authorList>
    </citation>
    <scope>NUCLEOTIDE SEQUENCE [LARGE SCALE GENOMIC DNA]</scope>
    <source>
        <strain evidence="2 3">YK9</strain>
    </source>
</reference>
<keyword evidence="1" id="KW-0812">Transmembrane</keyword>
<feature type="transmembrane region" description="Helical" evidence="1">
    <location>
        <begin position="67"/>
        <end position="85"/>
    </location>
</feature>
<keyword evidence="3" id="KW-1185">Reference proteome</keyword>
<gene>
    <name evidence="2" type="ORF">PaecuDRAFT_2751</name>
</gene>
<keyword evidence="1" id="KW-0472">Membrane</keyword>
<dbReference type="AlphaFoldDB" id="E0IB24"/>
<organism evidence="2 3">
    <name type="scientific">Paenibacillus curdlanolyticus YK9</name>
    <dbReference type="NCBI Taxonomy" id="717606"/>
    <lineage>
        <taxon>Bacteria</taxon>
        <taxon>Bacillati</taxon>
        <taxon>Bacillota</taxon>
        <taxon>Bacilli</taxon>
        <taxon>Bacillales</taxon>
        <taxon>Paenibacillaceae</taxon>
        <taxon>Paenibacillus</taxon>
    </lineage>
</organism>
<proteinExistence type="predicted"/>
<feature type="transmembrane region" description="Helical" evidence="1">
    <location>
        <begin position="35"/>
        <end position="55"/>
    </location>
</feature>
<evidence type="ECO:0000256" key="1">
    <source>
        <dbReference type="SAM" id="Phobius"/>
    </source>
</evidence>
<protein>
    <submittedName>
        <fullName evidence="2">Uncharacterized protein</fullName>
    </submittedName>
</protein>
<name>E0IB24_9BACL</name>
<evidence type="ECO:0000313" key="2">
    <source>
        <dbReference type="EMBL" id="EFM10315.1"/>
    </source>
</evidence>
<accession>E0IB24</accession>